<dbReference type="PANTHER" id="PTHR47326">
    <property type="entry name" value="TRANSPOSABLE ELEMENT TC3 TRANSPOSASE-LIKE PROTEIN"/>
    <property type="match status" value="1"/>
</dbReference>
<dbReference type="OrthoDB" id="8194107at2759"/>
<reference evidence="1" key="1">
    <citation type="submission" date="2020-08" db="EMBL/GenBank/DDBJ databases">
        <title>Multicomponent nature underlies the extraordinary mechanical properties of spider dragline silk.</title>
        <authorList>
            <person name="Kono N."/>
            <person name="Nakamura H."/>
            <person name="Mori M."/>
            <person name="Yoshida Y."/>
            <person name="Ohtoshi R."/>
            <person name="Malay A.D."/>
            <person name="Moran D.A.P."/>
            <person name="Tomita M."/>
            <person name="Numata K."/>
            <person name="Arakawa K."/>
        </authorList>
    </citation>
    <scope>NUCLEOTIDE SEQUENCE</scope>
</reference>
<evidence type="ECO:0000313" key="2">
    <source>
        <dbReference type="Proteomes" id="UP000886998"/>
    </source>
</evidence>
<name>A0A8X7CAK4_9ARAC</name>
<dbReference type="GO" id="GO:0003676">
    <property type="term" value="F:nucleic acid binding"/>
    <property type="evidence" value="ECO:0007669"/>
    <property type="project" value="InterPro"/>
</dbReference>
<dbReference type="InterPro" id="IPR036397">
    <property type="entry name" value="RNaseH_sf"/>
</dbReference>
<proteinExistence type="predicted"/>
<dbReference type="Proteomes" id="UP000886998">
    <property type="component" value="Unassembled WGS sequence"/>
</dbReference>
<dbReference type="Gene3D" id="3.30.420.10">
    <property type="entry name" value="Ribonuclease H-like superfamily/Ribonuclease H"/>
    <property type="match status" value="1"/>
</dbReference>
<accession>A0A8X7CAK4</accession>
<sequence length="110" mass="13075">MWKLRGRVLQMSHLSKLAIVPANWTFPERNCVEFFSWILKLWGYIKHKVYAKKPETIRQLKQNIRDEILSLQPETLRAVMKNASKRANLCIEKKGGHLSVMSFHKIYLMY</sequence>
<evidence type="ECO:0000313" key="1">
    <source>
        <dbReference type="EMBL" id="GFY64129.1"/>
    </source>
</evidence>
<dbReference type="EMBL" id="BMAV01015091">
    <property type="protein sequence ID" value="GFY64129.1"/>
    <property type="molecule type" value="Genomic_DNA"/>
</dbReference>
<comment type="caution">
    <text evidence="1">The sequence shown here is derived from an EMBL/GenBank/DDBJ whole genome shotgun (WGS) entry which is preliminary data.</text>
</comment>
<keyword evidence="2" id="KW-1185">Reference proteome</keyword>
<protein>
    <submittedName>
        <fullName evidence="1">Uncharacterized protein</fullName>
    </submittedName>
</protein>
<dbReference type="PANTHER" id="PTHR47326:SF1">
    <property type="entry name" value="HTH PSQ-TYPE DOMAIN-CONTAINING PROTEIN"/>
    <property type="match status" value="1"/>
</dbReference>
<organism evidence="1 2">
    <name type="scientific">Trichonephila inaurata madagascariensis</name>
    <dbReference type="NCBI Taxonomy" id="2747483"/>
    <lineage>
        <taxon>Eukaryota</taxon>
        <taxon>Metazoa</taxon>
        <taxon>Ecdysozoa</taxon>
        <taxon>Arthropoda</taxon>
        <taxon>Chelicerata</taxon>
        <taxon>Arachnida</taxon>
        <taxon>Araneae</taxon>
        <taxon>Araneomorphae</taxon>
        <taxon>Entelegynae</taxon>
        <taxon>Araneoidea</taxon>
        <taxon>Nephilidae</taxon>
        <taxon>Trichonephila</taxon>
        <taxon>Trichonephila inaurata</taxon>
    </lineage>
</organism>
<dbReference type="AlphaFoldDB" id="A0A8X7CAK4"/>
<gene>
    <name evidence="1" type="ORF">TNIN_216441</name>
</gene>